<dbReference type="InterPro" id="IPR036894">
    <property type="entry name" value="YbaB-like_sf"/>
</dbReference>
<feature type="compositionally biased region" description="Low complexity" evidence="1">
    <location>
        <begin position="126"/>
        <end position="152"/>
    </location>
</feature>
<dbReference type="Proteomes" id="UP000323454">
    <property type="component" value="Unassembled WGS sequence"/>
</dbReference>
<comment type="caution">
    <text evidence="2">The sequence shown here is derived from an EMBL/GenBank/DDBJ whole genome shotgun (WGS) entry which is preliminary data.</text>
</comment>
<dbReference type="OrthoDB" id="3695284at2"/>
<reference evidence="2 3" key="1">
    <citation type="submission" date="2019-09" db="EMBL/GenBank/DDBJ databases">
        <title>Goodfellowia gen. nov., a new genus of the Pseudonocardineae related to Actinoalloteichus, containing Goodfellowia coeruleoviolacea gen. nov., comb. nov. gen. nov., comb. nov.</title>
        <authorList>
            <person name="Labeda D."/>
        </authorList>
    </citation>
    <scope>NUCLEOTIDE SEQUENCE [LARGE SCALE GENOMIC DNA]</scope>
    <source>
        <strain evidence="2 3">AN110305</strain>
    </source>
</reference>
<evidence type="ECO:0000256" key="1">
    <source>
        <dbReference type="SAM" id="MobiDB-lite"/>
    </source>
</evidence>
<dbReference type="Pfam" id="PF02575">
    <property type="entry name" value="YbaB_DNA_bd"/>
    <property type="match status" value="1"/>
</dbReference>
<sequence length="169" mass="17550">MRRVDSERALDPQQWLGDLQKRVDAAKLRAEQLKEGVAASTVTAASPDGAVTVTVGPNGGLTNISLSQRAAEHPPTKLGSLIMQTVGTAQRQAATRVAEALAATGASQDTMAFVGSFLPPPPDPEPSGAVAAAQVPPPVSSLVPAKATAARRAPARHEDENDEIELNFE</sequence>
<dbReference type="GO" id="GO:0003677">
    <property type="term" value="F:DNA binding"/>
    <property type="evidence" value="ECO:0007669"/>
    <property type="project" value="InterPro"/>
</dbReference>
<reference evidence="2 3" key="2">
    <citation type="submission" date="2019-09" db="EMBL/GenBank/DDBJ databases">
        <authorList>
            <person name="Jin C."/>
        </authorList>
    </citation>
    <scope>NUCLEOTIDE SEQUENCE [LARGE SCALE GENOMIC DNA]</scope>
    <source>
        <strain evidence="2 3">AN110305</strain>
    </source>
</reference>
<dbReference type="EMBL" id="VUOB01000031">
    <property type="protein sequence ID" value="KAA2261075.1"/>
    <property type="molecule type" value="Genomic_DNA"/>
</dbReference>
<keyword evidence="3" id="KW-1185">Reference proteome</keyword>
<feature type="compositionally biased region" description="Acidic residues" evidence="1">
    <location>
        <begin position="160"/>
        <end position="169"/>
    </location>
</feature>
<gene>
    <name evidence="2" type="ORF">F0L68_18620</name>
</gene>
<dbReference type="AlphaFoldDB" id="A0A5B2XDA5"/>
<feature type="region of interest" description="Disordered" evidence="1">
    <location>
        <begin position="115"/>
        <end position="169"/>
    </location>
</feature>
<organism evidence="2 3">
    <name type="scientific">Solihabitans fulvus</name>
    <dbReference type="NCBI Taxonomy" id="1892852"/>
    <lineage>
        <taxon>Bacteria</taxon>
        <taxon>Bacillati</taxon>
        <taxon>Actinomycetota</taxon>
        <taxon>Actinomycetes</taxon>
        <taxon>Pseudonocardiales</taxon>
        <taxon>Pseudonocardiaceae</taxon>
        <taxon>Solihabitans</taxon>
    </lineage>
</organism>
<dbReference type="Gene3D" id="3.30.1310.10">
    <property type="entry name" value="Nucleoid-associated protein YbaB-like domain"/>
    <property type="match status" value="1"/>
</dbReference>
<protein>
    <submittedName>
        <fullName evidence="2">YbaB/EbfC family nucleoid-associated protein</fullName>
    </submittedName>
</protein>
<dbReference type="InterPro" id="IPR004401">
    <property type="entry name" value="YbaB/EbfC"/>
</dbReference>
<accession>A0A5B2XDA5</accession>
<name>A0A5B2XDA5_9PSEU</name>
<proteinExistence type="predicted"/>
<evidence type="ECO:0000313" key="3">
    <source>
        <dbReference type="Proteomes" id="UP000323454"/>
    </source>
</evidence>
<dbReference type="SUPFAM" id="SSF82607">
    <property type="entry name" value="YbaB-like"/>
    <property type="match status" value="1"/>
</dbReference>
<evidence type="ECO:0000313" key="2">
    <source>
        <dbReference type="EMBL" id="KAA2261075.1"/>
    </source>
</evidence>